<keyword evidence="2" id="KW-0813">Transport</keyword>
<keyword evidence="4" id="KW-0547">Nucleotide-binding</keyword>
<dbReference type="SUPFAM" id="SSF52540">
    <property type="entry name" value="P-loop containing nucleoside triphosphate hydrolases"/>
    <property type="match status" value="1"/>
</dbReference>
<dbReference type="NCBIfam" id="TIGR01188">
    <property type="entry name" value="drrA"/>
    <property type="match status" value="1"/>
</dbReference>
<feature type="region of interest" description="Disordered" evidence="10">
    <location>
        <begin position="307"/>
        <end position="338"/>
    </location>
</feature>
<reference evidence="12 13" key="1">
    <citation type="submission" date="2021-03" db="EMBL/GenBank/DDBJ databases">
        <title>Genomic Encyclopedia of Type Strains, Phase IV (KMG-IV): sequencing the most valuable type-strain genomes for metagenomic binning, comparative biology and taxonomic classification.</title>
        <authorList>
            <person name="Goeker M."/>
        </authorList>
    </citation>
    <scope>NUCLEOTIDE SEQUENCE [LARGE SCALE GENOMIC DNA]</scope>
    <source>
        <strain evidence="12 13">DSM 40526</strain>
    </source>
</reference>
<comment type="caution">
    <text evidence="12">The sequence shown here is derived from an EMBL/GenBank/DDBJ whole genome shotgun (WGS) entry which is preliminary data.</text>
</comment>
<dbReference type="InterPro" id="IPR050763">
    <property type="entry name" value="ABC_transporter_ATP-binding"/>
</dbReference>
<dbReference type="InterPro" id="IPR003439">
    <property type="entry name" value="ABC_transporter-like_ATP-bd"/>
</dbReference>
<evidence type="ECO:0000256" key="2">
    <source>
        <dbReference type="ARBA" id="ARBA00022448"/>
    </source>
</evidence>
<evidence type="ECO:0000256" key="3">
    <source>
        <dbReference type="ARBA" id="ARBA00022475"/>
    </source>
</evidence>
<evidence type="ECO:0000313" key="13">
    <source>
        <dbReference type="Proteomes" id="UP001519310"/>
    </source>
</evidence>
<evidence type="ECO:0000256" key="10">
    <source>
        <dbReference type="SAM" id="MobiDB-lite"/>
    </source>
</evidence>
<dbReference type="InterPro" id="IPR017871">
    <property type="entry name" value="ABC_transporter-like_CS"/>
</dbReference>
<gene>
    <name evidence="12" type="ORF">J2Z77_003755</name>
</gene>
<evidence type="ECO:0000256" key="6">
    <source>
        <dbReference type="ARBA" id="ARBA00022967"/>
    </source>
</evidence>
<evidence type="ECO:0000259" key="11">
    <source>
        <dbReference type="PROSITE" id="PS50893"/>
    </source>
</evidence>
<evidence type="ECO:0000256" key="5">
    <source>
        <dbReference type="ARBA" id="ARBA00022840"/>
    </source>
</evidence>
<comment type="subcellular location">
    <subcellularLocation>
        <location evidence="1">Cell membrane</location>
        <topology evidence="1">Peripheral membrane protein</topology>
        <orientation evidence="1">Cytoplasmic side</orientation>
    </subcellularLocation>
</comment>
<evidence type="ECO:0000256" key="4">
    <source>
        <dbReference type="ARBA" id="ARBA00022741"/>
    </source>
</evidence>
<keyword evidence="6" id="KW-1278">Translocase</keyword>
<accession>A0ABS4L7A2</accession>
<protein>
    <submittedName>
        <fullName evidence="12">Oleandomycin transport system ATP-binding protein</fullName>
    </submittedName>
</protein>
<dbReference type="PROSITE" id="PS50893">
    <property type="entry name" value="ABC_TRANSPORTER_2"/>
    <property type="match status" value="1"/>
</dbReference>
<dbReference type="PANTHER" id="PTHR42711">
    <property type="entry name" value="ABC TRANSPORTER ATP-BINDING PROTEIN"/>
    <property type="match status" value="1"/>
</dbReference>
<keyword evidence="7" id="KW-0472">Membrane</keyword>
<evidence type="ECO:0000313" key="12">
    <source>
        <dbReference type="EMBL" id="MBP2037948.1"/>
    </source>
</evidence>
<sequence>MRYAIQAEGLAKRFKETRALAGVDLAVPAGTVLGLLGPNGAGKTTAVRIFATLLRPDEGRAEVGGHDVVREAGRVRSLIGLTGQYAAVDENMSGTENLLMIGRLLGMSRGGARARSAELLDRFHLSDAAGRAVKTYSGGMRRRLDLAASLVGRPQILFLDEPTTGLDPHSRGEVWDMLRLLVAEGMTTLLTTQYLDEADRLADSIVVIDNGRVIAGGTPDELKAQVGGQVLHLRPVRPADLDAAHALVAEEAGPQTKTEGDGILAPVNDPALMPRVVRRLDQSGIPVGELTLRRSTLDEVFIALTGHRAEPGSAARDEADDADDADDDSAYAEAGRPS</sequence>
<dbReference type="Pfam" id="PF00005">
    <property type="entry name" value="ABC_tran"/>
    <property type="match status" value="1"/>
</dbReference>
<dbReference type="GO" id="GO:0005524">
    <property type="term" value="F:ATP binding"/>
    <property type="evidence" value="ECO:0007669"/>
    <property type="project" value="UniProtKB-KW"/>
</dbReference>
<name>A0ABS4L7A2_STRAV</name>
<proteinExistence type="inferred from homology"/>
<evidence type="ECO:0000256" key="9">
    <source>
        <dbReference type="ARBA" id="ARBA00049985"/>
    </source>
</evidence>
<keyword evidence="5 12" id="KW-0067">ATP-binding</keyword>
<dbReference type="RefSeq" id="WP_189969732.1">
    <property type="nucleotide sequence ID" value="NZ_BMVL01000006.1"/>
</dbReference>
<keyword evidence="3" id="KW-1003">Cell membrane</keyword>
<keyword evidence="8" id="KW-0046">Antibiotic resistance</keyword>
<dbReference type="InterPro" id="IPR005894">
    <property type="entry name" value="DrrA"/>
</dbReference>
<evidence type="ECO:0000256" key="1">
    <source>
        <dbReference type="ARBA" id="ARBA00004413"/>
    </source>
</evidence>
<feature type="compositionally biased region" description="Acidic residues" evidence="10">
    <location>
        <begin position="318"/>
        <end position="330"/>
    </location>
</feature>
<dbReference type="Gene3D" id="3.40.50.300">
    <property type="entry name" value="P-loop containing nucleotide triphosphate hydrolases"/>
    <property type="match status" value="1"/>
</dbReference>
<organism evidence="12 13">
    <name type="scientific">Streptomyces avidinii</name>
    <dbReference type="NCBI Taxonomy" id="1895"/>
    <lineage>
        <taxon>Bacteria</taxon>
        <taxon>Bacillati</taxon>
        <taxon>Actinomycetota</taxon>
        <taxon>Actinomycetes</taxon>
        <taxon>Kitasatosporales</taxon>
        <taxon>Streptomycetaceae</taxon>
        <taxon>Streptomyces</taxon>
    </lineage>
</organism>
<dbReference type="Pfam" id="PF13732">
    <property type="entry name" value="DrrA1-3_C"/>
    <property type="match status" value="1"/>
</dbReference>
<dbReference type="PROSITE" id="PS00211">
    <property type="entry name" value="ABC_TRANSPORTER_1"/>
    <property type="match status" value="1"/>
</dbReference>
<feature type="domain" description="ABC transporter" evidence="11">
    <location>
        <begin position="5"/>
        <end position="235"/>
    </location>
</feature>
<evidence type="ECO:0000256" key="8">
    <source>
        <dbReference type="ARBA" id="ARBA00023251"/>
    </source>
</evidence>
<dbReference type="InterPro" id="IPR025302">
    <property type="entry name" value="DrrA1/2-like_C"/>
</dbReference>
<comment type="similarity">
    <text evidence="9">Belongs to the ABC transporter superfamily. Drug exporter-1 (DrugE1) (TC 3.A.1.105) family.</text>
</comment>
<dbReference type="SMART" id="SM00382">
    <property type="entry name" value="AAA"/>
    <property type="match status" value="1"/>
</dbReference>
<dbReference type="Proteomes" id="UP001519310">
    <property type="component" value="Unassembled WGS sequence"/>
</dbReference>
<keyword evidence="13" id="KW-1185">Reference proteome</keyword>
<dbReference type="PANTHER" id="PTHR42711:SF19">
    <property type="entry name" value="DOXORUBICIN RESISTANCE ATP-BINDING PROTEIN DRRA"/>
    <property type="match status" value="1"/>
</dbReference>
<evidence type="ECO:0000256" key="7">
    <source>
        <dbReference type="ARBA" id="ARBA00023136"/>
    </source>
</evidence>
<dbReference type="InterPro" id="IPR027417">
    <property type="entry name" value="P-loop_NTPase"/>
</dbReference>
<dbReference type="InterPro" id="IPR003593">
    <property type="entry name" value="AAA+_ATPase"/>
</dbReference>
<dbReference type="EMBL" id="JAGGLQ010000006">
    <property type="protein sequence ID" value="MBP2037948.1"/>
    <property type="molecule type" value="Genomic_DNA"/>
</dbReference>